<proteinExistence type="predicted"/>
<dbReference type="PANTHER" id="PTHR33868:SF10">
    <property type="entry name" value="OS08G0483100 PROTEIN"/>
    <property type="match status" value="1"/>
</dbReference>
<dbReference type="AlphaFoldDB" id="A0A7J7DLY2"/>
<dbReference type="Proteomes" id="UP000593562">
    <property type="component" value="Unassembled WGS sequence"/>
</dbReference>
<gene>
    <name evidence="1" type="ORF">HS088_TW05G00062</name>
</gene>
<name>A0A7J7DLY2_TRIWF</name>
<evidence type="ECO:0000313" key="2">
    <source>
        <dbReference type="Proteomes" id="UP000593562"/>
    </source>
</evidence>
<dbReference type="InParanoid" id="A0A7J7DLY2"/>
<keyword evidence="2" id="KW-1185">Reference proteome</keyword>
<dbReference type="EMBL" id="JAAARO010000005">
    <property type="protein sequence ID" value="KAF5747341.1"/>
    <property type="molecule type" value="Genomic_DNA"/>
</dbReference>
<accession>A0A7J7DLY2</accession>
<reference evidence="1 2" key="1">
    <citation type="journal article" date="2020" name="Nat. Commun.">
        <title>Genome of Tripterygium wilfordii and identification of cytochrome P450 involved in triptolide biosynthesis.</title>
        <authorList>
            <person name="Tu L."/>
            <person name="Su P."/>
            <person name="Zhang Z."/>
            <person name="Gao L."/>
            <person name="Wang J."/>
            <person name="Hu T."/>
            <person name="Zhou J."/>
            <person name="Zhang Y."/>
            <person name="Zhao Y."/>
            <person name="Liu Y."/>
            <person name="Song Y."/>
            <person name="Tong Y."/>
            <person name="Lu Y."/>
            <person name="Yang J."/>
            <person name="Xu C."/>
            <person name="Jia M."/>
            <person name="Peters R.J."/>
            <person name="Huang L."/>
            <person name="Gao W."/>
        </authorList>
    </citation>
    <scope>NUCLEOTIDE SEQUENCE [LARGE SCALE GENOMIC DNA]</scope>
    <source>
        <strain evidence="2">cv. XIE 37</strain>
        <tissue evidence="1">Leaf</tissue>
    </source>
</reference>
<protein>
    <submittedName>
        <fullName evidence="1">Uncharacterized protein</fullName>
    </submittedName>
</protein>
<comment type="caution">
    <text evidence="1">The sequence shown here is derived from an EMBL/GenBank/DDBJ whole genome shotgun (WGS) entry which is preliminary data.</text>
</comment>
<dbReference type="PANTHER" id="PTHR33868">
    <property type="entry name" value="EXPRESSED PROTEIN"/>
    <property type="match status" value="1"/>
</dbReference>
<evidence type="ECO:0000313" key="1">
    <source>
        <dbReference type="EMBL" id="KAF5747341.1"/>
    </source>
</evidence>
<sequence length="111" mass="12277">MGFGDLKFSQKLGMEMMKNCDLPPPQKVFSGSDETEILSMNRVCGMIGREDNGEYEKLELAKVFRLSQMRAREAEKRAESLAKERDSIANVLNVNEGVLGSICLSAMGEVA</sequence>
<organism evidence="1 2">
    <name type="scientific">Tripterygium wilfordii</name>
    <name type="common">Thunder God vine</name>
    <dbReference type="NCBI Taxonomy" id="458696"/>
    <lineage>
        <taxon>Eukaryota</taxon>
        <taxon>Viridiplantae</taxon>
        <taxon>Streptophyta</taxon>
        <taxon>Embryophyta</taxon>
        <taxon>Tracheophyta</taxon>
        <taxon>Spermatophyta</taxon>
        <taxon>Magnoliopsida</taxon>
        <taxon>eudicotyledons</taxon>
        <taxon>Gunneridae</taxon>
        <taxon>Pentapetalae</taxon>
        <taxon>rosids</taxon>
        <taxon>fabids</taxon>
        <taxon>Celastrales</taxon>
        <taxon>Celastraceae</taxon>
        <taxon>Tripterygium</taxon>
    </lineage>
</organism>